<accession>A0A511DXX2</accession>
<evidence type="ECO:0000313" key="2">
    <source>
        <dbReference type="EMBL" id="GEL29087.1"/>
    </source>
</evidence>
<dbReference type="AlphaFoldDB" id="A0A511DXX2"/>
<dbReference type="EMBL" id="BJVK01000033">
    <property type="protein sequence ID" value="GEL29087.1"/>
    <property type="molecule type" value="Genomic_DNA"/>
</dbReference>
<organism evidence="2 3">
    <name type="scientific">Lentilactobacillus kefiri</name>
    <name type="common">Lactobacillus kefiri</name>
    <dbReference type="NCBI Taxonomy" id="33962"/>
    <lineage>
        <taxon>Bacteria</taxon>
        <taxon>Bacillati</taxon>
        <taxon>Bacillota</taxon>
        <taxon>Bacilli</taxon>
        <taxon>Lactobacillales</taxon>
        <taxon>Lactobacillaceae</taxon>
        <taxon>Lentilactobacillus</taxon>
    </lineage>
</organism>
<dbReference type="PROSITE" id="PS50943">
    <property type="entry name" value="HTH_CROC1"/>
    <property type="match status" value="1"/>
</dbReference>
<evidence type="ECO:0000259" key="1">
    <source>
        <dbReference type="PROSITE" id="PS50943"/>
    </source>
</evidence>
<feature type="domain" description="HTH cro/C1-type" evidence="1">
    <location>
        <begin position="12"/>
        <end position="33"/>
    </location>
</feature>
<dbReference type="GO" id="GO:0003677">
    <property type="term" value="F:DNA binding"/>
    <property type="evidence" value="ECO:0007669"/>
    <property type="project" value="InterPro"/>
</dbReference>
<dbReference type="InterPro" id="IPR001387">
    <property type="entry name" value="Cro/C1-type_HTH"/>
</dbReference>
<keyword evidence="3" id="KW-1185">Reference proteome</keyword>
<dbReference type="Proteomes" id="UP000321893">
    <property type="component" value="Unassembled WGS sequence"/>
</dbReference>
<dbReference type="Gene3D" id="1.10.260.40">
    <property type="entry name" value="lambda repressor-like DNA-binding domains"/>
    <property type="match status" value="1"/>
</dbReference>
<name>A0A511DXX2_LENKE</name>
<protein>
    <recommendedName>
        <fullName evidence="1">HTH cro/C1-type domain-containing protein</fullName>
    </recommendedName>
</protein>
<gene>
    <name evidence="2" type="ORF">LKE01_19070</name>
</gene>
<reference evidence="2" key="1">
    <citation type="submission" date="2019-07" db="EMBL/GenBank/DDBJ databases">
        <title>Whole genome shotgun sequence of Lactobacillus kefiri NBRC 15888.</title>
        <authorList>
            <person name="Hosoyama A."/>
            <person name="Uohara A."/>
            <person name="Ohji S."/>
            <person name="Ichikawa N."/>
        </authorList>
    </citation>
    <scope>NUCLEOTIDE SEQUENCE [LARGE SCALE GENOMIC DNA]</scope>
    <source>
        <strain evidence="2">NBRC 15888</strain>
    </source>
</reference>
<comment type="caution">
    <text evidence="2">The sequence shown here is derived from an EMBL/GenBank/DDBJ whole genome shotgun (WGS) entry which is preliminary data.</text>
</comment>
<sequence>MKANVIYSWKTKNPSVEKLKAVADVLDVSVDYLLNDANEASLAADPTELSKNQRAIAKSIDPDISNDDCQAIIKIRHEIMKLRISN</sequence>
<dbReference type="InterPro" id="IPR010982">
    <property type="entry name" value="Lambda_DNA-bd_dom_sf"/>
</dbReference>
<proteinExistence type="predicted"/>
<evidence type="ECO:0000313" key="3">
    <source>
        <dbReference type="Proteomes" id="UP000321893"/>
    </source>
</evidence>